<name>A0ABW6N9G3_9NOCA</name>
<proteinExistence type="predicted"/>
<reference evidence="1 2" key="1">
    <citation type="submission" date="2024-10" db="EMBL/GenBank/DDBJ databases">
        <title>The Natural Products Discovery Center: Release of the First 8490 Sequenced Strains for Exploring Actinobacteria Biosynthetic Diversity.</title>
        <authorList>
            <person name="Kalkreuter E."/>
            <person name="Kautsar S.A."/>
            <person name="Yang D."/>
            <person name="Bader C.D."/>
            <person name="Teijaro C.N."/>
            <person name="Fluegel L."/>
            <person name="Davis C.M."/>
            <person name="Simpson J.R."/>
            <person name="Lauterbach L."/>
            <person name="Steele A.D."/>
            <person name="Gui C."/>
            <person name="Meng S."/>
            <person name="Li G."/>
            <person name="Viehrig K."/>
            <person name="Ye F."/>
            <person name="Su P."/>
            <person name="Kiefer A.F."/>
            <person name="Nichols A."/>
            <person name="Cepeda A.J."/>
            <person name="Yan W."/>
            <person name="Fan B."/>
            <person name="Jiang Y."/>
            <person name="Adhikari A."/>
            <person name="Zheng C.-J."/>
            <person name="Schuster L."/>
            <person name="Cowan T.M."/>
            <person name="Smanski M.J."/>
            <person name="Chevrette M.G."/>
            <person name="De Carvalho L.P.S."/>
            <person name="Shen B."/>
        </authorList>
    </citation>
    <scope>NUCLEOTIDE SEQUENCE [LARGE SCALE GENOMIC DNA]</scope>
    <source>
        <strain evidence="1 2">NPDC004550</strain>
    </source>
</reference>
<evidence type="ECO:0000313" key="1">
    <source>
        <dbReference type="EMBL" id="MFF0451749.1"/>
    </source>
</evidence>
<sequence length="230" mass="24529">MTSHCCVGGVVEHPAVAVVAQFVRENRPARRTAVCGAVGVQELGHECADGVDRAQRHAVAVFRRVEAPGRAQRTRRGVEGDPPRALRPFDEPQMFDRVRGDISDAFADQRHHRFGGENMATGRARRVRVPIGLGQLGEYTAEFVDTALRAPAQPFDAVGLGAYPILRDQGVNGRKGRNLAAVQQFQNGTRGGRIGRGGNRQRIAVARELAGADGASEQIGGGPVAGEIGV</sequence>
<gene>
    <name evidence="1" type="ORF">ACFYTH_00100</name>
</gene>
<dbReference type="EMBL" id="JBIALX010000001">
    <property type="protein sequence ID" value="MFF0451749.1"/>
    <property type="molecule type" value="Genomic_DNA"/>
</dbReference>
<accession>A0ABW6N9G3</accession>
<dbReference type="Proteomes" id="UP001601521">
    <property type="component" value="Unassembled WGS sequence"/>
</dbReference>
<keyword evidence="2" id="KW-1185">Reference proteome</keyword>
<dbReference type="RefSeq" id="WP_387247698.1">
    <property type="nucleotide sequence ID" value="NZ_JBIALX010000001.1"/>
</dbReference>
<organism evidence="1 2">
    <name type="scientific">Nocardia africana</name>
    <dbReference type="NCBI Taxonomy" id="134964"/>
    <lineage>
        <taxon>Bacteria</taxon>
        <taxon>Bacillati</taxon>
        <taxon>Actinomycetota</taxon>
        <taxon>Actinomycetes</taxon>
        <taxon>Mycobacteriales</taxon>
        <taxon>Nocardiaceae</taxon>
        <taxon>Nocardia</taxon>
    </lineage>
</organism>
<comment type="caution">
    <text evidence="1">The sequence shown here is derived from an EMBL/GenBank/DDBJ whole genome shotgun (WGS) entry which is preliminary data.</text>
</comment>
<evidence type="ECO:0000313" key="2">
    <source>
        <dbReference type="Proteomes" id="UP001601521"/>
    </source>
</evidence>
<protein>
    <submittedName>
        <fullName evidence="1">Uncharacterized protein</fullName>
    </submittedName>
</protein>